<dbReference type="Proteomes" id="UP001152622">
    <property type="component" value="Chromosome 4"/>
</dbReference>
<sequence>MSPPPPPSHGSSATRARRLPGRTVIYASTSGATAGQGNGKVLTRRPLRARPASRQARADPKPPASPRLQTTHRVPHTECNPETLAYSCRTLAQADLSSVAVVEDMHTMGSFSWALSDTGTPYGKRERERRACRAGPLGTDRSPPRKASVRRSGQTAEPWGTQRGGGAYKSARPRAPRRVADAPETGRKTSRIFPTLRRRLQYRTVRFASCDRQKRRARAGLTGLPGQGGGRARLTPQSGRVSGASRNADPSAELTREK</sequence>
<feature type="region of interest" description="Disordered" evidence="1">
    <location>
        <begin position="1"/>
        <end position="75"/>
    </location>
</feature>
<dbReference type="AlphaFoldDB" id="A0A9Q1FUZ0"/>
<keyword evidence="3" id="KW-1185">Reference proteome</keyword>
<proteinExistence type="predicted"/>
<accession>A0A9Q1FUZ0</accession>
<dbReference type="EMBL" id="JAINUF010000004">
    <property type="protein sequence ID" value="KAJ8366147.1"/>
    <property type="molecule type" value="Genomic_DNA"/>
</dbReference>
<evidence type="ECO:0000313" key="2">
    <source>
        <dbReference type="EMBL" id="KAJ8366147.1"/>
    </source>
</evidence>
<comment type="caution">
    <text evidence="2">The sequence shown here is derived from an EMBL/GenBank/DDBJ whole genome shotgun (WGS) entry which is preliminary data.</text>
</comment>
<protein>
    <submittedName>
        <fullName evidence="2">Uncharacterized protein</fullName>
    </submittedName>
</protein>
<feature type="compositionally biased region" description="Polar residues" evidence="1">
    <location>
        <begin position="26"/>
        <end position="35"/>
    </location>
</feature>
<reference evidence="2" key="1">
    <citation type="journal article" date="2023" name="Science">
        <title>Genome structures resolve the early diversification of teleost fishes.</title>
        <authorList>
            <person name="Parey E."/>
            <person name="Louis A."/>
            <person name="Montfort J."/>
            <person name="Bouchez O."/>
            <person name="Roques C."/>
            <person name="Iampietro C."/>
            <person name="Lluch J."/>
            <person name="Castinel A."/>
            <person name="Donnadieu C."/>
            <person name="Desvignes T."/>
            <person name="Floi Bucao C."/>
            <person name="Jouanno E."/>
            <person name="Wen M."/>
            <person name="Mejri S."/>
            <person name="Dirks R."/>
            <person name="Jansen H."/>
            <person name="Henkel C."/>
            <person name="Chen W.J."/>
            <person name="Zahm M."/>
            <person name="Cabau C."/>
            <person name="Klopp C."/>
            <person name="Thompson A.W."/>
            <person name="Robinson-Rechavi M."/>
            <person name="Braasch I."/>
            <person name="Lecointre G."/>
            <person name="Bobe J."/>
            <person name="Postlethwait J.H."/>
            <person name="Berthelot C."/>
            <person name="Roest Crollius H."/>
            <person name="Guiguen Y."/>
        </authorList>
    </citation>
    <scope>NUCLEOTIDE SEQUENCE</scope>
    <source>
        <strain evidence="2">WJC10195</strain>
    </source>
</reference>
<name>A0A9Q1FUZ0_SYNKA</name>
<evidence type="ECO:0000313" key="3">
    <source>
        <dbReference type="Proteomes" id="UP001152622"/>
    </source>
</evidence>
<feature type="region of interest" description="Disordered" evidence="1">
    <location>
        <begin position="211"/>
        <end position="258"/>
    </location>
</feature>
<feature type="compositionally biased region" description="Basic and acidic residues" evidence="1">
    <location>
        <begin position="178"/>
        <end position="187"/>
    </location>
</feature>
<organism evidence="2 3">
    <name type="scientific">Synaphobranchus kaupii</name>
    <name type="common">Kaup's arrowtooth eel</name>
    <dbReference type="NCBI Taxonomy" id="118154"/>
    <lineage>
        <taxon>Eukaryota</taxon>
        <taxon>Metazoa</taxon>
        <taxon>Chordata</taxon>
        <taxon>Craniata</taxon>
        <taxon>Vertebrata</taxon>
        <taxon>Euteleostomi</taxon>
        <taxon>Actinopterygii</taxon>
        <taxon>Neopterygii</taxon>
        <taxon>Teleostei</taxon>
        <taxon>Anguilliformes</taxon>
        <taxon>Synaphobranchidae</taxon>
        <taxon>Synaphobranchus</taxon>
    </lineage>
</organism>
<evidence type="ECO:0000256" key="1">
    <source>
        <dbReference type="SAM" id="MobiDB-lite"/>
    </source>
</evidence>
<gene>
    <name evidence="2" type="ORF">SKAU_G00149780</name>
</gene>
<feature type="region of interest" description="Disordered" evidence="1">
    <location>
        <begin position="118"/>
        <end position="187"/>
    </location>
</feature>